<dbReference type="InterPro" id="IPR013815">
    <property type="entry name" value="ATP_grasp_subdomain_1"/>
</dbReference>
<evidence type="ECO:0000256" key="13">
    <source>
        <dbReference type="SAM" id="MobiDB-lite"/>
    </source>
</evidence>
<reference evidence="17 18" key="1">
    <citation type="submission" date="2015-09" db="EMBL/GenBank/DDBJ databases">
        <title>Genome announcement of multiple Pseudomonas syringae strains.</title>
        <authorList>
            <person name="Thakur S."/>
            <person name="Wang P.W."/>
            <person name="Gong Y."/>
            <person name="Weir B.S."/>
            <person name="Guttman D.S."/>
        </authorList>
    </citation>
    <scope>NUCLEOTIDE SEQUENCE [LARGE SCALE GENOMIC DNA]</scope>
    <source>
        <strain evidence="17 18">ICMP19117</strain>
    </source>
</reference>
<feature type="domain" description="Lipoyl-binding" evidence="14">
    <location>
        <begin position="620"/>
        <end position="694"/>
    </location>
</feature>
<dbReference type="InterPro" id="IPR005482">
    <property type="entry name" value="Biotin_COase_C"/>
</dbReference>
<dbReference type="SUPFAM" id="SSF51230">
    <property type="entry name" value="Single hybrid motif"/>
    <property type="match status" value="1"/>
</dbReference>
<dbReference type="CDD" id="cd06850">
    <property type="entry name" value="biotinyl_domain"/>
    <property type="match status" value="1"/>
</dbReference>
<dbReference type="InterPro" id="IPR001882">
    <property type="entry name" value="Biotin_BS"/>
</dbReference>
<feature type="compositionally biased region" description="Basic and acidic residues" evidence="13">
    <location>
        <begin position="68"/>
        <end position="77"/>
    </location>
</feature>
<organism evidence="17 18">
    <name type="scientific">Pseudomonas congelans</name>
    <dbReference type="NCBI Taxonomy" id="200452"/>
    <lineage>
        <taxon>Bacteria</taxon>
        <taxon>Pseudomonadati</taxon>
        <taxon>Pseudomonadota</taxon>
        <taxon>Gammaproteobacteria</taxon>
        <taxon>Pseudomonadales</taxon>
        <taxon>Pseudomonadaceae</taxon>
        <taxon>Pseudomonas</taxon>
    </lineage>
</organism>
<protein>
    <recommendedName>
        <fullName evidence="5">Biotin carboxylase</fullName>
    </recommendedName>
    <alternativeName>
        <fullName evidence="10">Acetyl-coenzyme A carboxylase biotin carboxylase subunit A</fullName>
    </alternativeName>
</protein>
<dbReference type="FunFam" id="3.30.1490.20:FF:000003">
    <property type="entry name" value="acetyl-CoA carboxylase isoform X1"/>
    <property type="match status" value="1"/>
</dbReference>
<dbReference type="Pfam" id="PF02786">
    <property type="entry name" value="CPSase_L_D2"/>
    <property type="match status" value="1"/>
</dbReference>
<dbReference type="InterPro" id="IPR005479">
    <property type="entry name" value="CPAse_ATP-bd"/>
</dbReference>
<dbReference type="InterPro" id="IPR011054">
    <property type="entry name" value="Rudment_hybrid_motif"/>
</dbReference>
<feature type="region of interest" description="Disordered" evidence="13">
    <location>
        <begin position="44"/>
        <end position="100"/>
    </location>
</feature>
<comment type="cofactor">
    <cofactor evidence="1">
        <name>biotin</name>
        <dbReference type="ChEBI" id="CHEBI:57586"/>
    </cofactor>
</comment>
<evidence type="ECO:0000256" key="12">
    <source>
        <dbReference type="PROSITE-ProRule" id="PRU00409"/>
    </source>
</evidence>
<dbReference type="InterPro" id="IPR011764">
    <property type="entry name" value="Biotin_carboxylation_dom"/>
</dbReference>
<accession>A0A0N8R1X3</accession>
<feature type="compositionally biased region" description="Basic residues" evidence="13">
    <location>
        <begin position="44"/>
        <end position="53"/>
    </location>
</feature>
<evidence type="ECO:0000256" key="9">
    <source>
        <dbReference type="ARBA" id="ARBA00023267"/>
    </source>
</evidence>
<feature type="domain" description="Biotin carboxylation" evidence="16">
    <location>
        <begin position="118"/>
        <end position="562"/>
    </location>
</feature>
<dbReference type="InterPro" id="IPR011761">
    <property type="entry name" value="ATP-grasp"/>
</dbReference>
<evidence type="ECO:0000256" key="2">
    <source>
        <dbReference type="ARBA" id="ARBA00003761"/>
    </source>
</evidence>
<comment type="function">
    <text evidence="2">This protein is a component of the acetyl coenzyme A carboxylase complex; first, biotin carboxylase catalyzes the carboxylation of the carrier protein and then the transcarboxylase transfers the carboxyl group to form malonyl-CoA.</text>
</comment>
<dbReference type="EMBL" id="LJQB01000050">
    <property type="protein sequence ID" value="KPW85190.1"/>
    <property type="molecule type" value="Genomic_DNA"/>
</dbReference>
<keyword evidence="8 12" id="KW-0067">ATP-binding</keyword>
<dbReference type="Gene3D" id="3.30.1490.20">
    <property type="entry name" value="ATP-grasp fold, A domain"/>
    <property type="match status" value="1"/>
</dbReference>
<dbReference type="InterPro" id="IPR005481">
    <property type="entry name" value="BC-like_N"/>
</dbReference>
<evidence type="ECO:0000259" key="14">
    <source>
        <dbReference type="PROSITE" id="PS50968"/>
    </source>
</evidence>
<dbReference type="Pfam" id="PF00289">
    <property type="entry name" value="Biotin_carb_N"/>
    <property type="match status" value="1"/>
</dbReference>
<dbReference type="PROSITE" id="PS50975">
    <property type="entry name" value="ATP_GRASP"/>
    <property type="match status" value="1"/>
</dbReference>
<dbReference type="SUPFAM" id="SSF51246">
    <property type="entry name" value="Rudiment single hybrid motif"/>
    <property type="match status" value="1"/>
</dbReference>
<dbReference type="Gene3D" id="2.40.50.100">
    <property type="match status" value="1"/>
</dbReference>
<evidence type="ECO:0000313" key="18">
    <source>
        <dbReference type="Proteomes" id="UP000050411"/>
    </source>
</evidence>
<keyword evidence="6" id="KW-0436">Ligase</keyword>
<dbReference type="InterPro" id="IPR016185">
    <property type="entry name" value="PreATP-grasp_dom_sf"/>
</dbReference>
<dbReference type="AlphaFoldDB" id="A0A0N8R1X3"/>
<dbReference type="GO" id="GO:0005524">
    <property type="term" value="F:ATP binding"/>
    <property type="evidence" value="ECO:0007669"/>
    <property type="project" value="UniProtKB-UniRule"/>
</dbReference>
<evidence type="ECO:0000256" key="11">
    <source>
        <dbReference type="ARBA" id="ARBA00048600"/>
    </source>
</evidence>
<dbReference type="SMART" id="SM00878">
    <property type="entry name" value="Biotin_carb_C"/>
    <property type="match status" value="1"/>
</dbReference>
<feature type="domain" description="ATP-grasp" evidence="15">
    <location>
        <begin position="233"/>
        <end position="434"/>
    </location>
</feature>
<dbReference type="PROSITE" id="PS50968">
    <property type="entry name" value="BIOTINYL_LIPOYL"/>
    <property type="match status" value="1"/>
</dbReference>
<evidence type="ECO:0000259" key="16">
    <source>
        <dbReference type="PROSITE" id="PS50979"/>
    </source>
</evidence>
<comment type="catalytic activity">
    <reaction evidence="11">
        <text>N(6)-biotinyl-L-lysyl-[protein] + hydrogencarbonate + ATP = N(6)-carboxybiotinyl-L-lysyl-[protein] + ADP + phosphate + H(+)</text>
        <dbReference type="Rhea" id="RHEA:13501"/>
        <dbReference type="Rhea" id="RHEA-COMP:10505"/>
        <dbReference type="Rhea" id="RHEA-COMP:10506"/>
        <dbReference type="ChEBI" id="CHEBI:15378"/>
        <dbReference type="ChEBI" id="CHEBI:17544"/>
        <dbReference type="ChEBI" id="CHEBI:30616"/>
        <dbReference type="ChEBI" id="CHEBI:43474"/>
        <dbReference type="ChEBI" id="CHEBI:83144"/>
        <dbReference type="ChEBI" id="CHEBI:83145"/>
        <dbReference type="ChEBI" id="CHEBI:456216"/>
        <dbReference type="EC" id="6.3.4.14"/>
    </reaction>
</comment>
<evidence type="ECO:0000256" key="7">
    <source>
        <dbReference type="ARBA" id="ARBA00022741"/>
    </source>
</evidence>
<comment type="subunit">
    <text evidence="4">Acetyl-CoA carboxylase is a heterohexamer of biotin carboxyl carrier protein, biotin carboxylase and the two subunits of carboxyl transferase in a 2:2 complex.</text>
</comment>
<dbReference type="InterPro" id="IPR050856">
    <property type="entry name" value="Biotin_carboxylase_complex"/>
</dbReference>
<dbReference type="GO" id="GO:0004075">
    <property type="term" value="F:biotin carboxylase activity"/>
    <property type="evidence" value="ECO:0007669"/>
    <property type="project" value="UniProtKB-EC"/>
</dbReference>
<dbReference type="Gene3D" id="3.30.470.20">
    <property type="entry name" value="ATP-grasp fold, B domain"/>
    <property type="match status" value="1"/>
</dbReference>
<dbReference type="PATRIC" id="fig|200452.3.peg.4406"/>
<gene>
    <name evidence="17" type="ORF">ALO92_05203</name>
</gene>
<evidence type="ECO:0000256" key="10">
    <source>
        <dbReference type="ARBA" id="ARBA00033786"/>
    </source>
</evidence>
<dbReference type="PROSITE" id="PS00188">
    <property type="entry name" value="BIOTIN"/>
    <property type="match status" value="1"/>
</dbReference>
<evidence type="ECO:0000259" key="15">
    <source>
        <dbReference type="PROSITE" id="PS50975"/>
    </source>
</evidence>
<sequence>MVQRRSPATAGATDLAGHAAVQPYRYSPGGRAIAATCRRWRVAQRGHHGRRHSGAAQWPAGAVPGRSPVDRRLPGDRRSRHLPPEQGRADSGQCPHSLQPAERLRARAPRHFRRDQEQMKKVLIANRGEIAVRIARACRDYGVASVAVYADADIDALHVRQADEAYGLQGERPTDTYLNIEKLLAVAARAGADAVHPGYGFLSERAEFARAVIDAGLIWIGPDPATIDALGDKVQARRIALKVGAPLVAGTEDPVSDASEVVAFAEQHGLPIAIKAAFGGGGRGLKVAWKLDEVSELYESAVREAVTAFGRGECFVERFLDRPRHIEAQIIADRHGRVVVVGTRDCSLQRRNQKLIEEAPAPYLTDELRQRIHESARAVCAEAGYVGAGTVEFLLSGDGTLSFLEVNTRLQVEHPVTEETSGVDLVIEQLRVADGLPLSFDGTPVPRGHSFEFRINAEDAGNGFLPTPGSITVFQPPSGPGVRLDTGVTEGSRVSPNFDSMIAKLIVTGATREQAISRARRALAEFKVEGVATVLPFHRAVMAHDDFTAANTFAVHTRWIETDFAEHVTIAPRNAEPVDPGVLRTFVEIDGKRHELGLPAALLAGMSLNAAAPTDARQPAVDAPDPHAVLTPVAGNLHAWAVEDGATVEKGQVIAIMEAMKMETSILAPCAGTVQISQEPGGYLEAKVVIGRVEA</sequence>
<dbReference type="FunFam" id="3.40.50.20:FF:000010">
    <property type="entry name" value="Propionyl-CoA carboxylase subunit alpha"/>
    <property type="match status" value="1"/>
</dbReference>
<dbReference type="SUPFAM" id="SSF56059">
    <property type="entry name" value="Glutathione synthetase ATP-binding domain-like"/>
    <property type="match status" value="1"/>
</dbReference>
<dbReference type="GO" id="GO:0046872">
    <property type="term" value="F:metal ion binding"/>
    <property type="evidence" value="ECO:0007669"/>
    <property type="project" value="InterPro"/>
</dbReference>
<evidence type="ECO:0000256" key="8">
    <source>
        <dbReference type="ARBA" id="ARBA00022840"/>
    </source>
</evidence>
<dbReference type="PANTHER" id="PTHR18866:SF33">
    <property type="entry name" value="METHYLCROTONOYL-COA CARBOXYLASE SUBUNIT ALPHA, MITOCHONDRIAL-RELATED"/>
    <property type="match status" value="1"/>
</dbReference>
<evidence type="ECO:0000256" key="3">
    <source>
        <dbReference type="ARBA" id="ARBA00004956"/>
    </source>
</evidence>
<dbReference type="Pfam" id="PF00364">
    <property type="entry name" value="Biotin_lipoyl"/>
    <property type="match status" value="1"/>
</dbReference>
<comment type="pathway">
    <text evidence="3">Lipid metabolism; malonyl-CoA biosynthesis; malonyl-CoA from acetyl-CoA: step 1/1.</text>
</comment>
<keyword evidence="7 12" id="KW-0547">Nucleotide-binding</keyword>
<dbReference type="InterPro" id="IPR000089">
    <property type="entry name" value="Biotin_lipoyl"/>
</dbReference>
<evidence type="ECO:0000256" key="4">
    <source>
        <dbReference type="ARBA" id="ARBA00011750"/>
    </source>
</evidence>
<evidence type="ECO:0000256" key="1">
    <source>
        <dbReference type="ARBA" id="ARBA00001953"/>
    </source>
</evidence>
<dbReference type="Pfam" id="PF02785">
    <property type="entry name" value="Biotin_carb_C"/>
    <property type="match status" value="1"/>
</dbReference>
<proteinExistence type="predicted"/>
<comment type="caution">
    <text evidence="17">The sequence shown here is derived from an EMBL/GenBank/DDBJ whole genome shotgun (WGS) entry which is preliminary data.</text>
</comment>
<dbReference type="PROSITE" id="PS00867">
    <property type="entry name" value="CPSASE_2"/>
    <property type="match status" value="1"/>
</dbReference>
<dbReference type="Proteomes" id="UP000050411">
    <property type="component" value="Unassembled WGS sequence"/>
</dbReference>
<name>A0A0N8R1X3_9PSED</name>
<evidence type="ECO:0000256" key="5">
    <source>
        <dbReference type="ARBA" id="ARBA00017242"/>
    </source>
</evidence>
<dbReference type="SUPFAM" id="SSF52440">
    <property type="entry name" value="PreATP-grasp domain"/>
    <property type="match status" value="1"/>
</dbReference>
<dbReference type="PANTHER" id="PTHR18866">
    <property type="entry name" value="CARBOXYLASE:PYRUVATE/ACETYL-COA/PROPIONYL-COA CARBOXYLASE"/>
    <property type="match status" value="1"/>
</dbReference>
<evidence type="ECO:0000256" key="6">
    <source>
        <dbReference type="ARBA" id="ARBA00022598"/>
    </source>
</evidence>
<keyword evidence="9" id="KW-0092">Biotin</keyword>
<evidence type="ECO:0000313" key="17">
    <source>
        <dbReference type="EMBL" id="KPW85190.1"/>
    </source>
</evidence>
<dbReference type="InterPro" id="IPR011053">
    <property type="entry name" value="Single_hybrid_motif"/>
</dbReference>
<dbReference type="PROSITE" id="PS50979">
    <property type="entry name" value="BC"/>
    <property type="match status" value="1"/>
</dbReference>
<dbReference type="Gene3D" id="3.40.50.20">
    <property type="match status" value="1"/>
</dbReference>